<gene>
    <name evidence="6" type="ORF">ALAG00032_LOCUS15154</name>
</gene>
<keyword evidence="1" id="KW-0436">Ligase</keyword>
<dbReference type="GO" id="GO:0000226">
    <property type="term" value="P:microtubule cytoskeleton organization"/>
    <property type="evidence" value="ECO:0007669"/>
    <property type="project" value="TreeGrafter"/>
</dbReference>
<dbReference type="AlphaFoldDB" id="A0A7S3K6M5"/>
<dbReference type="InterPro" id="IPR004344">
    <property type="entry name" value="TTL/TTLL_fam"/>
</dbReference>
<keyword evidence="3" id="KW-0067">ATP-binding</keyword>
<evidence type="ECO:0000256" key="2">
    <source>
        <dbReference type="ARBA" id="ARBA00022741"/>
    </source>
</evidence>
<dbReference type="GO" id="GO:0015631">
    <property type="term" value="F:tubulin binding"/>
    <property type="evidence" value="ECO:0007669"/>
    <property type="project" value="TreeGrafter"/>
</dbReference>
<evidence type="ECO:0000256" key="5">
    <source>
        <dbReference type="ARBA" id="ARBA00049274"/>
    </source>
</evidence>
<proteinExistence type="predicted"/>
<dbReference type="PANTHER" id="PTHR12241:SF145">
    <property type="entry name" value="TUBULIN POLYGLUTAMYLASE TTLL5"/>
    <property type="match status" value="1"/>
</dbReference>
<keyword evidence="2" id="KW-0547">Nucleotide-binding</keyword>
<sequence>MHVVLIGLTILAAFGIFMQTIIRRDSSQDRNNNPVLVALQESAHKTDASVQTIVSESITIFNEHEEEHIEPLLHPVLFTIDDKTRIQRHLLVDICHESGLRRNANFTEWVNFTGEAAKLRGKAGLEAKKKAKCRPGKDRKIKWFTTSDRKDYNGFVSQELIELGLCRATNVLSSGLDFYFGEQFDSDRKPPEEWARHFSTNFNEGALVGSIPGLMQIFGAKDSCAVIWWKCKDLKTIPNHTKVPLCDSHWLPSFNVNGQSRLIRSAARIGRIVEDDVPNFRRLYNILKKSRLPSYWIVKPQKGTYESQGMHIAKLVAEDLISSNRFVNWLSKSIILPECSYKHLYQKSRCERRKMTFQYYVHNPLLFQRRKFDIRMWLLITSIDPLRVYILRHGYPKVSTRTFDLSDLHDQCTHIRMMLDPECGTDPDDYYNSFEDGYPKSTASPVWFHGLAAYVRDGSVMRLSDNWPATEHWWSSKVWPGIEAAFLKVIMLVRSSLAEISDRVESEELKAYSGENHHPHHRFTLLSPDVAIDRNGNPFIEEVNMNGMIMGTHIRKGGYNDQFTDNDYLRHALMIVGAGGHPHYSKYTEKLESTIDDFCLQRIEACDEDDKKLLRLATNEEAHTGEHWYRLYPPTRCHPPSPPEPNPCLIDEEDESWWPEQARVNKILRTAFQETPRDTLLWDFFHSVDTSAIHGKRTVPGHGRWAPRTYKEYTAEP</sequence>
<dbReference type="GO" id="GO:0005524">
    <property type="term" value="F:ATP binding"/>
    <property type="evidence" value="ECO:0007669"/>
    <property type="project" value="UniProtKB-KW"/>
</dbReference>
<dbReference type="GO" id="GO:0070740">
    <property type="term" value="F:tubulin-glutamic acid ligase activity"/>
    <property type="evidence" value="ECO:0007669"/>
    <property type="project" value="TreeGrafter"/>
</dbReference>
<evidence type="ECO:0000256" key="3">
    <source>
        <dbReference type="ARBA" id="ARBA00022840"/>
    </source>
</evidence>
<evidence type="ECO:0000313" key="6">
    <source>
        <dbReference type="EMBL" id="CAE0374351.1"/>
    </source>
</evidence>
<evidence type="ECO:0000256" key="1">
    <source>
        <dbReference type="ARBA" id="ARBA00022598"/>
    </source>
</evidence>
<dbReference type="Gene3D" id="3.30.470.20">
    <property type="entry name" value="ATP-grasp fold, B domain"/>
    <property type="match status" value="1"/>
</dbReference>
<dbReference type="Pfam" id="PF03133">
    <property type="entry name" value="TTL"/>
    <property type="match status" value="1"/>
</dbReference>
<dbReference type="GO" id="GO:0036064">
    <property type="term" value="C:ciliary basal body"/>
    <property type="evidence" value="ECO:0007669"/>
    <property type="project" value="TreeGrafter"/>
</dbReference>
<evidence type="ECO:0000256" key="4">
    <source>
        <dbReference type="ARBA" id="ARBA00041448"/>
    </source>
</evidence>
<name>A0A7S3K6M5_9STRA</name>
<protein>
    <recommendedName>
        <fullName evidence="4">Tubulin--tyrosine ligase-like protein 5</fullName>
    </recommendedName>
</protein>
<accession>A0A7S3K6M5</accession>
<dbReference type="EMBL" id="HBIJ01023064">
    <property type="protein sequence ID" value="CAE0374351.1"/>
    <property type="molecule type" value="Transcribed_RNA"/>
</dbReference>
<reference evidence="6" key="1">
    <citation type="submission" date="2021-01" db="EMBL/GenBank/DDBJ databases">
        <authorList>
            <person name="Corre E."/>
            <person name="Pelletier E."/>
            <person name="Niang G."/>
            <person name="Scheremetjew M."/>
            <person name="Finn R."/>
            <person name="Kale V."/>
            <person name="Holt S."/>
            <person name="Cochrane G."/>
            <person name="Meng A."/>
            <person name="Brown T."/>
            <person name="Cohen L."/>
        </authorList>
    </citation>
    <scope>NUCLEOTIDE SEQUENCE</scope>
    <source>
        <strain evidence="6">CCMP1510</strain>
    </source>
</reference>
<dbReference type="PANTHER" id="PTHR12241">
    <property type="entry name" value="TUBULIN POLYGLUTAMYLASE"/>
    <property type="match status" value="1"/>
</dbReference>
<comment type="catalytic activity">
    <reaction evidence="5">
        <text>L-glutamyl-[protein] + L-glutamate + ATP = gamma-L-glutamyl-L-glutamyl-[protein] + ADP + phosphate + H(+)</text>
        <dbReference type="Rhea" id="RHEA:60144"/>
        <dbReference type="Rhea" id="RHEA-COMP:10208"/>
        <dbReference type="Rhea" id="RHEA-COMP:15517"/>
        <dbReference type="ChEBI" id="CHEBI:15378"/>
        <dbReference type="ChEBI" id="CHEBI:29973"/>
        <dbReference type="ChEBI" id="CHEBI:29985"/>
        <dbReference type="ChEBI" id="CHEBI:30616"/>
        <dbReference type="ChEBI" id="CHEBI:43474"/>
        <dbReference type="ChEBI" id="CHEBI:143622"/>
        <dbReference type="ChEBI" id="CHEBI:456216"/>
    </reaction>
    <physiologicalReaction direction="left-to-right" evidence="5">
        <dbReference type="Rhea" id="RHEA:60145"/>
    </physiologicalReaction>
</comment>
<organism evidence="6">
    <name type="scientific">Aureoumbra lagunensis</name>
    <dbReference type="NCBI Taxonomy" id="44058"/>
    <lineage>
        <taxon>Eukaryota</taxon>
        <taxon>Sar</taxon>
        <taxon>Stramenopiles</taxon>
        <taxon>Ochrophyta</taxon>
        <taxon>Pelagophyceae</taxon>
        <taxon>Pelagomonadales</taxon>
        <taxon>Aureoumbra</taxon>
    </lineage>
</organism>